<organism evidence="1 2">
    <name type="scientific">Cupriavidus basilensis</name>
    <dbReference type="NCBI Taxonomy" id="68895"/>
    <lineage>
        <taxon>Bacteria</taxon>
        <taxon>Pseudomonadati</taxon>
        <taxon>Pseudomonadota</taxon>
        <taxon>Betaproteobacteria</taxon>
        <taxon>Burkholderiales</taxon>
        <taxon>Burkholderiaceae</taxon>
        <taxon>Cupriavidus</taxon>
    </lineage>
</organism>
<name>A0ABT6B5F8_9BURK</name>
<dbReference type="Proteomes" id="UP001216674">
    <property type="component" value="Unassembled WGS sequence"/>
</dbReference>
<accession>A0ABT6B5F8</accession>
<evidence type="ECO:0000313" key="1">
    <source>
        <dbReference type="EMBL" id="MDF3840078.1"/>
    </source>
</evidence>
<proteinExistence type="predicted"/>
<keyword evidence="2" id="KW-1185">Reference proteome</keyword>
<comment type="caution">
    <text evidence="1">The sequence shown here is derived from an EMBL/GenBank/DDBJ whole genome shotgun (WGS) entry which is preliminary data.</text>
</comment>
<gene>
    <name evidence="1" type="ORF">P3W85_45230</name>
</gene>
<protein>
    <submittedName>
        <fullName evidence="1">Uncharacterized protein</fullName>
    </submittedName>
</protein>
<reference evidence="1 2" key="1">
    <citation type="submission" date="2023-03" db="EMBL/GenBank/DDBJ databases">
        <title>Draft assemblies of triclosan tolerant bacteria isolated from returned activated sludge.</title>
        <authorList>
            <person name="Van Hamelsveld S."/>
        </authorList>
    </citation>
    <scope>NUCLEOTIDE SEQUENCE [LARGE SCALE GENOMIC DNA]</scope>
    <source>
        <strain evidence="1 2">GW210010_S58</strain>
    </source>
</reference>
<sequence length="167" mass="17186">MNAEAYVSPAFQGADSSVDARVAGAIVFQLFAKCFTLLDELLLVPVPVADVPVPIPVPAVALVDGGVPVPAVLGPGEAVGGFHFVGTVPFVGFAGFEPISGGEAVVTADGRRVHPRLCGFGDARKYDEGLFFRPGFVDCVMTAITVTPHFGSAHTKNSAAFTAALDV</sequence>
<dbReference type="EMBL" id="JARJLM010000734">
    <property type="protein sequence ID" value="MDF3840078.1"/>
    <property type="molecule type" value="Genomic_DNA"/>
</dbReference>
<evidence type="ECO:0000313" key="2">
    <source>
        <dbReference type="Proteomes" id="UP001216674"/>
    </source>
</evidence>